<reference evidence="2" key="2">
    <citation type="journal article" date="2017" name="Nat. Commun.">
        <title>Single-virus genomics reveals hidden cosmopolitan and abundant viruses.</title>
        <authorList>
            <person name="Martinez-Hernandez F."/>
            <person name="Fornas O."/>
            <person name="Lluesma Gomez M."/>
            <person name="Bolduc B."/>
            <person name="de la Cruz Pena M.J."/>
            <person name="Martinez J.M."/>
            <person name="Anton J."/>
            <person name="Gasol J.M."/>
            <person name="Rosselli R."/>
            <person name="Rodriguez-Valera F."/>
            <person name="Sullivan M.B."/>
            <person name="Acinas S.G."/>
            <person name="Martinez-Garcia M."/>
        </authorList>
    </citation>
    <scope>NUCLEOTIDE SEQUENCE</scope>
</reference>
<dbReference type="Pfam" id="PF19835">
    <property type="entry name" value="SegE_GIY-YIG"/>
    <property type="match status" value="1"/>
</dbReference>
<evidence type="ECO:0000313" key="2">
    <source>
        <dbReference type="EMBL" id="ASF00549.1"/>
    </source>
</evidence>
<organism evidence="2">
    <name type="scientific">uncultured virus</name>
    <dbReference type="NCBI Taxonomy" id="340016"/>
    <lineage>
        <taxon>Viruses</taxon>
        <taxon>environmental samples</taxon>
    </lineage>
</organism>
<name>A0A218MMP7_9VIRU</name>
<protein>
    <submittedName>
        <fullName evidence="2">Putative NAD synthetase</fullName>
    </submittedName>
</protein>
<accession>A0A218MMP7</accession>
<dbReference type="InterPro" id="IPR045566">
    <property type="entry name" value="SegE-like_GIY-YIG"/>
</dbReference>
<evidence type="ECO:0000259" key="1">
    <source>
        <dbReference type="Pfam" id="PF19835"/>
    </source>
</evidence>
<feature type="domain" description="Putative endonuclease SegE-like GIY-YIG" evidence="1">
    <location>
        <begin position="3"/>
        <end position="132"/>
    </location>
</feature>
<dbReference type="EMBL" id="KY052842">
    <property type="protein sequence ID" value="ASF00549.1"/>
    <property type="molecule type" value="Genomic_DNA"/>
</dbReference>
<sequence>MNWTFNDKKINEITDLPKGTFGFIYQTTHLPTGKKYIGKKSLIYNLKKKLGKKEKALWEGKGRPPMYKQVKKESDWKTYYGSHSFIKEANREDLDRKILQIAYHKKELTYLECKWQFILGVLEDKGYLNDNILGKFFDKDFKHDRI</sequence>
<reference evidence="2" key="1">
    <citation type="submission" date="2016-10" db="EMBL/GenBank/DDBJ databases">
        <authorList>
            <person name="Varghese N."/>
        </authorList>
    </citation>
    <scope>NUCLEOTIDE SEQUENCE</scope>
</reference>
<proteinExistence type="predicted"/>